<evidence type="ECO:0000313" key="8">
    <source>
        <dbReference type="EMBL" id="VAW24712.1"/>
    </source>
</evidence>
<keyword evidence="4 7" id="KW-0812">Transmembrane</keyword>
<dbReference type="InterPro" id="IPR052017">
    <property type="entry name" value="TSUP"/>
</dbReference>
<evidence type="ECO:0000256" key="3">
    <source>
        <dbReference type="ARBA" id="ARBA00022475"/>
    </source>
</evidence>
<evidence type="ECO:0000256" key="1">
    <source>
        <dbReference type="ARBA" id="ARBA00004651"/>
    </source>
</evidence>
<dbReference type="AlphaFoldDB" id="A0A3B0UDS5"/>
<dbReference type="Pfam" id="PF01925">
    <property type="entry name" value="TauE"/>
    <property type="match status" value="1"/>
</dbReference>
<dbReference type="EMBL" id="UOEQ01000551">
    <property type="protein sequence ID" value="VAW24712.1"/>
    <property type="molecule type" value="Genomic_DNA"/>
</dbReference>
<dbReference type="PANTHER" id="PTHR30269">
    <property type="entry name" value="TRANSMEMBRANE PROTEIN YFCA"/>
    <property type="match status" value="1"/>
</dbReference>
<sequence length="248" mass="25637">MLDPSLLAMLAGVGIVAGFVDAVAGGGGLIALPALIMAGLSPIAALATNKFQGVIGTGVAAFTFWRNGKVKLFLIVASVIATFCGAFLGALTVSSIERSQLATIVPFAMILIAIYFIFAPKLGDADRASKLDFVIFGPIFGFAIGFYDGFLGPGTGSFFTIGFVALFGMGVIKATAHTKILNFTSNIAALTLFIPAGDVVWQVALVMGVGQVFGGYLGAKIGIHFGARIIRPLVISVSIIMAIRLLLS</sequence>
<dbReference type="PANTHER" id="PTHR30269:SF0">
    <property type="entry name" value="MEMBRANE TRANSPORTER PROTEIN YFCA-RELATED"/>
    <property type="match status" value="1"/>
</dbReference>
<reference evidence="8" key="1">
    <citation type="submission" date="2018-06" db="EMBL/GenBank/DDBJ databases">
        <authorList>
            <person name="Zhirakovskaya E."/>
        </authorList>
    </citation>
    <scope>NUCLEOTIDE SEQUENCE</scope>
</reference>
<feature type="transmembrane region" description="Helical" evidence="7">
    <location>
        <begin position="156"/>
        <end position="175"/>
    </location>
</feature>
<feature type="transmembrane region" description="Helical" evidence="7">
    <location>
        <begin position="229"/>
        <end position="247"/>
    </location>
</feature>
<evidence type="ECO:0000256" key="4">
    <source>
        <dbReference type="ARBA" id="ARBA00022692"/>
    </source>
</evidence>
<name>A0A3B0UDS5_9ZZZZ</name>
<evidence type="ECO:0000256" key="5">
    <source>
        <dbReference type="ARBA" id="ARBA00022989"/>
    </source>
</evidence>
<feature type="transmembrane region" description="Helical" evidence="7">
    <location>
        <begin position="72"/>
        <end position="93"/>
    </location>
</feature>
<keyword evidence="2" id="KW-0813">Transport</keyword>
<dbReference type="GO" id="GO:0005886">
    <property type="term" value="C:plasma membrane"/>
    <property type="evidence" value="ECO:0007669"/>
    <property type="project" value="UniProtKB-SubCell"/>
</dbReference>
<dbReference type="InterPro" id="IPR002781">
    <property type="entry name" value="TM_pro_TauE-like"/>
</dbReference>
<evidence type="ECO:0000256" key="7">
    <source>
        <dbReference type="SAM" id="Phobius"/>
    </source>
</evidence>
<evidence type="ECO:0000256" key="2">
    <source>
        <dbReference type="ARBA" id="ARBA00022448"/>
    </source>
</evidence>
<proteinExistence type="predicted"/>
<keyword evidence="6 7" id="KW-0472">Membrane</keyword>
<keyword evidence="5 7" id="KW-1133">Transmembrane helix</keyword>
<gene>
    <name evidence="8" type="ORF">MNBD_ALPHA11-813</name>
</gene>
<evidence type="ECO:0000256" key="6">
    <source>
        <dbReference type="ARBA" id="ARBA00023136"/>
    </source>
</evidence>
<protein>
    <submittedName>
        <fullName evidence="8">Transmembrane protein YfcA</fullName>
    </submittedName>
</protein>
<comment type="subcellular location">
    <subcellularLocation>
        <location evidence="1">Cell membrane</location>
        <topology evidence="1">Multi-pass membrane protein</topology>
    </subcellularLocation>
</comment>
<feature type="transmembrane region" description="Helical" evidence="7">
    <location>
        <begin position="99"/>
        <end position="119"/>
    </location>
</feature>
<feature type="transmembrane region" description="Helical" evidence="7">
    <location>
        <begin position="187"/>
        <end position="209"/>
    </location>
</feature>
<organism evidence="8">
    <name type="scientific">hydrothermal vent metagenome</name>
    <dbReference type="NCBI Taxonomy" id="652676"/>
    <lineage>
        <taxon>unclassified sequences</taxon>
        <taxon>metagenomes</taxon>
        <taxon>ecological metagenomes</taxon>
    </lineage>
</organism>
<feature type="transmembrane region" description="Helical" evidence="7">
    <location>
        <begin position="131"/>
        <end position="150"/>
    </location>
</feature>
<accession>A0A3B0UDS5</accession>
<keyword evidence="3" id="KW-1003">Cell membrane</keyword>